<evidence type="ECO:0000259" key="3">
    <source>
        <dbReference type="Pfam" id="PF17900"/>
    </source>
</evidence>
<keyword evidence="4" id="KW-0645">Protease</keyword>
<gene>
    <name evidence="4" type="ORF">P5G52_15655</name>
</gene>
<dbReference type="Gene3D" id="2.60.40.1730">
    <property type="entry name" value="tricorn interacting facor f3 domain"/>
    <property type="match status" value="1"/>
</dbReference>
<dbReference type="SUPFAM" id="SSF63737">
    <property type="entry name" value="Leukotriene A4 hydrolase N-terminal domain"/>
    <property type="match status" value="1"/>
</dbReference>
<dbReference type="Pfam" id="PF01433">
    <property type="entry name" value="Peptidase_M1"/>
    <property type="match status" value="1"/>
</dbReference>
<dbReference type="InterPro" id="IPR045357">
    <property type="entry name" value="Aminopeptidase_N-like_N"/>
</dbReference>
<feature type="region of interest" description="Disordered" evidence="1">
    <location>
        <begin position="1"/>
        <end position="39"/>
    </location>
</feature>
<feature type="region of interest" description="Disordered" evidence="1">
    <location>
        <begin position="674"/>
        <end position="703"/>
    </location>
</feature>
<evidence type="ECO:0000313" key="5">
    <source>
        <dbReference type="Proteomes" id="UP001174209"/>
    </source>
</evidence>
<keyword evidence="4" id="KW-0378">Hydrolase</keyword>
<feature type="compositionally biased region" description="Low complexity" evidence="1">
    <location>
        <begin position="1"/>
        <end position="20"/>
    </location>
</feature>
<feature type="domain" description="Peptidase M1 membrane alanine aminopeptidase" evidence="2">
    <location>
        <begin position="517"/>
        <end position="660"/>
    </location>
</feature>
<dbReference type="PANTHER" id="PTHR11533">
    <property type="entry name" value="PROTEASE M1 ZINC METALLOPROTEASE"/>
    <property type="match status" value="1"/>
</dbReference>
<feature type="compositionally biased region" description="Basic and acidic residues" evidence="1">
    <location>
        <begin position="693"/>
        <end position="703"/>
    </location>
</feature>
<proteinExistence type="predicted"/>
<dbReference type="InterPro" id="IPR050344">
    <property type="entry name" value="Peptidase_M1_aminopeptidases"/>
</dbReference>
<sequence length="703" mass="76475">MPVSSATAAETTSESTQEEALSGGADYQPGAPGLGDPYFPLDGNGGYDVDQYVLDLSYDPLTDTLSGTATIIAKATQDLSAFNLDLEGLTVREVMVKGRPAQFTRDGGELTVTPQRGIRDGRRFTTEVRYDGVPETTTNPFGQSGFFHTDDGSLVIGEPHVAATWFPVNDHPLDKASYTFHITVPEGLEVVANGRLLDDRTRDGLTTWTWEAREPMASYLATASVGQWDFSQYKVGRIHYLDALDPDLFDPVAEPRTGTNFAWSQTAEGSYKRLTRTIKVPDSGAELSFWLTRDTEPDWDFAFVEARTVGAEDWTTLPDANGHTSGETGVVCPVWHGLHPFLTHYQTDDAAGGCTASGSSGAWWAASGASEGWEQWSVDLADFAGSEVEVSISYVSITQRPGVFVDDVVVSTGEGSTSFEDDGDTLDGWAVTGPPAGSPGNENDWVVTADPPPSAGENAQASLARQPEIIGFLEGYFGRYPFRDAGGTVDDLRGVGFALENQTRPIYSRDFFTDRVQGDSVVVHELAHQWIGDSVSVEAWQHIWLNEGFATYAEWLWSEREDLETVQEIFDSIASIPADNPFWSVRIGDPGPDALFDSAVYARGAMTLHALRQAVGDEDFFRILREWAQLHADGNVSTDDFITLAEKISGEELNPLFDEWLFTAEKPASLEVAAGAQSTAPGTNDVPPAIGNLERRLGDGKKR</sequence>
<dbReference type="RefSeq" id="WP_301229224.1">
    <property type="nucleotide sequence ID" value="NZ_JAROCG010000002.1"/>
</dbReference>
<dbReference type="EMBL" id="JAROCG010000002">
    <property type="protein sequence ID" value="MDN4612303.1"/>
    <property type="molecule type" value="Genomic_DNA"/>
</dbReference>
<protein>
    <submittedName>
        <fullName evidence="4">M1 family aminopeptidase</fullName>
    </submittedName>
</protein>
<organism evidence="4 5">
    <name type="scientific">Arthrobacter burdickii</name>
    <dbReference type="NCBI Taxonomy" id="3035920"/>
    <lineage>
        <taxon>Bacteria</taxon>
        <taxon>Bacillati</taxon>
        <taxon>Actinomycetota</taxon>
        <taxon>Actinomycetes</taxon>
        <taxon>Micrococcales</taxon>
        <taxon>Micrococcaceae</taxon>
        <taxon>Arthrobacter</taxon>
    </lineage>
</organism>
<name>A0ABT8K4D1_9MICC</name>
<dbReference type="Proteomes" id="UP001174209">
    <property type="component" value="Unassembled WGS sequence"/>
</dbReference>
<dbReference type="Pfam" id="PF17900">
    <property type="entry name" value="Peptidase_M1_N"/>
    <property type="match status" value="1"/>
</dbReference>
<dbReference type="SUPFAM" id="SSF55486">
    <property type="entry name" value="Metalloproteases ('zincins'), catalytic domain"/>
    <property type="match status" value="1"/>
</dbReference>
<evidence type="ECO:0000256" key="1">
    <source>
        <dbReference type="SAM" id="MobiDB-lite"/>
    </source>
</evidence>
<reference evidence="4" key="1">
    <citation type="submission" date="2023-06" db="EMBL/GenBank/DDBJ databases">
        <title>MT1 and MT2 Draft Genomes of Novel Species.</title>
        <authorList>
            <person name="Venkateswaran K."/>
        </authorList>
    </citation>
    <scope>NUCLEOTIDE SEQUENCE</scope>
    <source>
        <strain evidence="4">IIF3SC-B10</strain>
    </source>
</reference>
<keyword evidence="4" id="KW-0031">Aminopeptidase</keyword>
<dbReference type="PANTHER" id="PTHR11533:SF297">
    <property type="entry name" value="AMINOPEPTIDASE N"/>
    <property type="match status" value="1"/>
</dbReference>
<evidence type="ECO:0000259" key="2">
    <source>
        <dbReference type="Pfam" id="PF01433"/>
    </source>
</evidence>
<dbReference type="Gene3D" id="1.10.390.10">
    <property type="entry name" value="Neutral Protease Domain 2"/>
    <property type="match status" value="1"/>
</dbReference>
<evidence type="ECO:0000313" key="4">
    <source>
        <dbReference type="EMBL" id="MDN4612303.1"/>
    </source>
</evidence>
<comment type="caution">
    <text evidence="4">The sequence shown here is derived from an EMBL/GenBank/DDBJ whole genome shotgun (WGS) entry which is preliminary data.</text>
</comment>
<keyword evidence="5" id="KW-1185">Reference proteome</keyword>
<dbReference type="InterPro" id="IPR042097">
    <property type="entry name" value="Aminopeptidase_N-like_N_sf"/>
</dbReference>
<accession>A0ABT8K4D1</accession>
<dbReference type="InterPro" id="IPR014782">
    <property type="entry name" value="Peptidase_M1_dom"/>
</dbReference>
<feature type="domain" description="Aminopeptidase N-like N-terminal" evidence="3">
    <location>
        <begin position="51"/>
        <end position="220"/>
    </location>
</feature>
<dbReference type="CDD" id="cd09603">
    <property type="entry name" value="M1_APN_like"/>
    <property type="match status" value="1"/>
</dbReference>
<dbReference type="InterPro" id="IPR027268">
    <property type="entry name" value="Peptidase_M4/M1_CTD_sf"/>
</dbReference>
<dbReference type="GO" id="GO:0004177">
    <property type="term" value="F:aminopeptidase activity"/>
    <property type="evidence" value="ECO:0007669"/>
    <property type="project" value="UniProtKB-KW"/>
</dbReference>